<name>A0A1G2C5R6_9BACT</name>
<comment type="caution">
    <text evidence="1">The sequence shown here is derived from an EMBL/GenBank/DDBJ whole genome shotgun (WGS) entry which is preliminary data.</text>
</comment>
<proteinExistence type="predicted"/>
<gene>
    <name evidence="1" type="ORF">A2122_02230</name>
</gene>
<accession>A0A1G2C5R6</accession>
<dbReference type="EMBL" id="MHKU01000030">
    <property type="protein sequence ID" value="OGY96491.1"/>
    <property type="molecule type" value="Genomic_DNA"/>
</dbReference>
<dbReference type="STRING" id="1798644.A2122_02230"/>
<dbReference type="AlphaFoldDB" id="A0A1G2C5R6"/>
<sequence>MADLKKPKVLQWTAHSRAKMRFYGLSEARVKRIIHSPKRIEEGIAPETIAMMQSAGSAKHPYELWAMIQDAKGKRTVISAWRYPGKTKAGDPLPQEILNEIRSAI</sequence>
<dbReference type="Proteomes" id="UP000176648">
    <property type="component" value="Unassembled WGS sequence"/>
</dbReference>
<reference evidence="1 2" key="1">
    <citation type="journal article" date="2016" name="Nat. Commun.">
        <title>Thousands of microbial genomes shed light on interconnected biogeochemical processes in an aquifer system.</title>
        <authorList>
            <person name="Anantharaman K."/>
            <person name="Brown C.T."/>
            <person name="Hug L.A."/>
            <person name="Sharon I."/>
            <person name="Castelle C.J."/>
            <person name="Probst A.J."/>
            <person name="Thomas B.C."/>
            <person name="Singh A."/>
            <person name="Wilkins M.J."/>
            <person name="Karaoz U."/>
            <person name="Brodie E.L."/>
            <person name="Williams K.H."/>
            <person name="Hubbard S.S."/>
            <person name="Banfield J.F."/>
        </authorList>
    </citation>
    <scope>NUCLEOTIDE SEQUENCE [LARGE SCALE GENOMIC DNA]</scope>
</reference>
<evidence type="ECO:0000313" key="1">
    <source>
        <dbReference type="EMBL" id="OGY96491.1"/>
    </source>
</evidence>
<evidence type="ECO:0000313" key="2">
    <source>
        <dbReference type="Proteomes" id="UP000176648"/>
    </source>
</evidence>
<protein>
    <recommendedName>
        <fullName evidence="3">DUF4258 domain-containing protein</fullName>
    </recommendedName>
</protein>
<evidence type="ECO:0008006" key="3">
    <source>
        <dbReference type="Google" id="ProtNLM"/>
    </source>
</evidence>
<organism evidence="1 2">
    <name type="scientific">Candidatus Liptonbacteria bacterium GWB1_49_6</name>
    <dbReference type="NCBI Taxonomy" id="1798644"/>
    <lineage>
        <taxon>Bacteria</taxon>
        <taxon>Candidatus Liptoniibacteriota</taxon>
    </lineage>
</organism>